<keyword evidence="6" id="KW-1185">Reference proteome</keyword>
<proteinExistence type="predicted"/>
<dbReference type="InterPro" id="IPR010982">
    <property type="entry name" value="Lambda_DNA-bd_dom_sf"/>
</dbReference>
<feature type="domain" description="HTH lacI-type" evidence="4">
    <location>
        <begin position="2"/>
        <end position="56"/>
    </location>
</feature>
<dbReference type="InterPro" id="IPR000843">
    <property type="entry name" value="HTH_LacI"/>
</dbReference>
<keyword evidence="3" id="KW-0804">Transcription</keyword>
<dbReference type="SUPFAM" id="SSF53822">
    <property type="entry name" value="Periplasmic binding protein-like I"/>
    <property type="match status" value="1"/>
</dbReference>
<evidence type="ECO:0000256" key="2">
    <source>
        <dbReference type="ARBA" id="ARBA00023125"/>
    </source>
</evidence>
<dbReference type="PANTHER" id="PTHR30146:SF105">
    <property type="entry name" value="CATABOLITE CONTROL PROTEIN B"/>
    <property type="match status" value="1"/>
</dbReference>
<reference evidence="6" key="1">
    <citation type="journal article" date="2019" name="Int. J. Syst. Evol. Microbiol.">
        <title>The Global Catalogue of Microorganisms (GCM) 10K type strain sequencing project: providing services to taxonomists for standard genome sequencing and annotation.</title>
        <authorList>
            <consortium name="The Broad Institute Genomics Platform"/>
            <consortium name="The Broad Institute Genome Sequencing Center for Infectious Disease"/>
            <person name="Wu L."/>
            <person name="Ma J."/>
        </authorList>
    </citation>
    <scope>NUCLEOTIDE SEQUENCE [LARGE SCALE GENOMIC DNA]</scope>
    <source>
        <strain evidence="6">CCM 8911</strain>
    </source>
</reference>
<evidence type="ECO:0000256" key="3">
    <source>
        <dbReference type="ARBA" id="ARBA00023163"/>
    </source>
</evidence>
<evidence type="ECO:0000313" key="5">
    <source>
        <dbReference type="EMBL" id="MFD1392913.1"/>
    </source>
</evidence>
<comment type="caution">
    <text evidence="5">The sequence shown here is derived from an EMBL/GenBank/DDBJ whole genome shotgun (WGS) entry which is preliminary data.</text>
</comment>
<dbReference type="PANTHER" id="PTHR30146">
    <property type="entry name" value="LACI-RELATED TRANSCRIPTIONAL REPRESSOR"/>
    <property type="match status" value="1"/>
</dbReference>
<evidence type="ECO:0000256" key="1">
    <source>
        <dbReference type="ARBA" id="ARBA00023015"/>
    </source>
</evidence>
<dbReference type="Gene3D" id="3.40.50.2300">
    <property type="match status" value="2"/>
</dbReference>
<evidence type="ECO:0000313" key="6">
    <source>
        <dbReference type="Proteomes" id="UP001597249"/>
    </source>
</evidence>
<keyword evidence="2 5" id="KW-0238">DNA-binding</keyword>
<dbReference type="InterPro" id="IPR028082">
    <property type="entry name" value="Peripla_BP_I"/>
</dbReference>
<dbReference type="RefSeq" id="WP_125584958.1">
    <property type="nucleotide sequence ID" value="NZ_JBHTMO010000013.1"/>
</dbReference>
<dbReference type="Pfam" id="PF13377">
    <property type="entry name" value="Peripla_BP_3"/>
    <property type="match status" value="1"/>
</dbReference>
<protein>
    <submittedName>
        <fullName evidence="5">LacI family DNA-binding transcriptional regulator</fullName>
    </submittedName>
</protein>
<gene>
    <name evidence="5" type="ORF">ACFQ3L_04815</name>
</gene>
<dbReference type="InterPro" id="IPR046335">
    <property type="entry name" value="LacI/GalR-like_sensor"/>
</dbReference>
<accession>A0ABW4B839</accession>
<dbReference type="EMBL" id="JBHTMO010000013">
    <property type="protein sequence ID" value="MFD1392913.1"/>
    <property type="molecule type" value="Genomic_DNA"/>
</dbReference>
<evidence type="ECO:0000259" key="4">
    <source>
        <dbReference type="PROSITE" id="PS50932"/>
    </source>
</evidence>
<dbReference type="Gene3D" id="1.10.260.40">
    <property type="entry name" value="lambda repressor-like DNA-binding domains"/>
    <property type="match status" value="1"/>
</dbReference>
<dbReference type="CDD" id="cd01392">
    <property type="entry name" value="HTH_LacI"/>
    <property type="match status" value="1"/>
</dbReference>
<organism evidence="5 6">
    <name type="scientific">Lacticaseibacillus jixianensis</name>
    <dbReference type="NCBI Taxonomy" id="2486012"/>
    <lineage>
        <taxon>Bacteria</taxon>
        <taxon>Bacillati</taxon>
        <taxon>Bacillota</taxon>
        <taxon>Bacilli</taxon>
        <taxon>Lactobacillales</taxon>
        <taxon>Lactobacillaceae</taxon>
        <taxon>Lacticaseibacillus</taxon>
    </lineage>
</organism>
<sequence>MTTIYDLARVTGISKSTVSRVVSGQGYVSAAKRQRILAAMRELHYIPNQRAKNLRRQRTNTIGFLLREYFPLAGEFMDVFVHEAARYGFTVNVYFTQNAETERQTLDLLASGALDAVFILTRINDWDVISRYTQFGPIATWQRVDRPDIYSNYLDHYPLYLKILEQLYREGHRQIGHVLSDRSSANTQARLRAIATFQARHPDAAMTFVCHFATQQNAGKTAAKRWLAAAARPHAVVFFADYVAAEFVATLRRAGGACPPDCTVVSTDNSAIAKLTAIRTMDLGFRSQACNGVRYLVGQLTDQELAAETIRPHWVKA</sequence>
<dbReference type="Pfam" id="PF00356">
    <property type="entry name" value="LacI"/>
    <property type="match status" value="1"/>
</dbReference>
<dbReference type="SUPFAM" id="SSF47413">
    <property type="entry name" value="lambda repressor-like DNA-binding domains"/>
    <property type="match status" value="1"/>
</dbReference>
<keyword evidence="1" id="KW-0805">Transcription regulation</keyword>
<dbReference type="SMART" id="SM00354">
    <property type="entry name" value="HTH_LACI"/>
    <property type="match status" value="1"/>
</dbReference>
<name>A0ABW4B839_9LACO</name>
<dbReference type="GO" id="GO:0003677">
    <property type="term" value="F:DNA binding"/>
    <property type="evidence" value="ECO:0007669"/>
    <property type="project" value="UniProtKB-KW"/>
</dbReference>
<dbReference type="Proteomes" id="UP001597249">
    <property type="component" value="Unassembled WGS sequence"/>
</dbReference>
<dbReference type="PROSITE" id="PS50932">
    <property type="entry name" value="HTH_LACI_2"/>
    <property type="match status" value="1"/>
</dbReference>